<dbReference type="AlphaFoldDB" id="A0A9P6MEA3"/>
<gene>
    <name evidence="2" type="ORF">BGZ65_009658</name>
</gene>
<evidence type="ECO:0000256" key="1">
    <source>
        <dbReference type="SAM" id="MobiDB-lite"/>
    </source>
</evidence>
<name>A0A9P6MEA3_9FUNG</name>
<protein>
    <submittedName>
        <fullName evidence="2">Uncharacterized protein</fullName>
    </submittedName>
</protein>
<evidence type="ECO:0000313" key="2">
    <source>
        <dbReference type="EMBL" id="KAF9994707.1"/>
    </source>
</evidence>
<comment type="caution">
    <text evidence="2">The sequence shown here is derived from an EMBL/GenBank/DDBJ whole genome shotgun (WGS) entry which is preliminary data.</text>
</comment>
<dbReference type="Proteomes" id="UP000749646">
    <property type="component" value="Unassembled WGS sequence"/>
</dbReference>
<reference evidence="2" key="1">
    <citation type="journal article" date="2020" name="Fungal Divers.">
        <title>Resolving the Mortierellaceae phylogeny through synthesis of multi-gene phylogenetics and phylogenomics.</title>
        <authorList>
            <person name="Vandepol N."/>
            <person name="Liber J."/>
            <person name="Desiro A."/>
            <person name="Na H."/>
            <person name="Kennedy M."/>
            <person name="Barry K."/>
            <person name="Grigoriev I.V."/>
            <person name="Miller A.N."/>
            <person name="O'Donnell K."/>
            <person name="Stajich J.E."/>
            <person name="Bonito G."/>
        </authorList>
    </citation>
    <scope>NUCLEOTIDE SEQUENCE</scope>
    <source>
        <strain evidence="2">MES-2147</strain>
    </source>
</reference>
<proteinExistence type="predicted"/>
<keyword evidence="3" id="KW-1185">Reference proteome</keyword>
<organism evidence="2 3">
    <name type="scientific">Modicella reniformis</name>
    <dbReference type="NCBI Taxonomy" id="1440133"/>
    <lineage>
        <taxon>Eukaryota</taxon>
        <taxon>Fungi</taxon>
        <taxon>Fungi incertae sedis</taxon>
        <taxon>Mucoromycota</taxon>
        <taxon>Mortierellomycotina</taxon>
        <taxon>Mortierellomycetes</taxon>
        <taxon>Mortierellales</taxon>
        <taxon>Mortierellaceae</taxon>
        <taxon>Modicella</taxon>
    </lineage>
</organism>
<evidence type="ECO:0000313" key="3">
    <source>
        <dbReference type="Proteomes" id="UP000749646"/>
    </source>
</evidence>
<sequence>MGGITLVDNPPDDPEGSYALPNGLYNSNLLKDLTLLNFGSTQPATTAASTAAVESVSLSSTSNGPHDGSGGASTASTATTAPTFSISDFLVPALHTKVWDDWQAADDFT</sequence>
<feature type="region of interest" description="Disordered" evidence="1">
    <location>
        <begin position="57"/>
        <end position="77"/>
    </location>
</feature>
<feature type="region of interest" description="Disordered" evidence="1">
    <location>
        <begin position="1"/>
        <end position="20"/>
    </location>
</feature>
<dbReference type="EMBL" id="JAAAHW010001510">
    <property type="protein sequence ID" value="KAF9994707.1"/>
    <property type="molecule type" value="Genomic_DNA"/>
</dbReference>
<accession>A0A9P6MEA3</accession>